<feature type="compositionally biased region" description="Basic and acidic residues" evidence="1">
    <location>
        <begin position="50"/>
        <end position="61"/>
    </location>
</feature>
<proteinExistence type="predicted"/>
<dbReference type="KEGG" id="tng:GSTEN00013056G001"/>
<sequence length="81" mass="8719">HTEGGFGPASRNRRSLGRHPGLDPPPTRPRRTGRVPAHAARHQWPGEALRGGEETEGERVKRGSLIASTEAGPISHRGCAR</sequence>
<accession>Q4ST93</accession>
<name>Q4ST93_TETNG</name>
<evidence type="ECO:0000313" key="2">
    <source>
        <dbReference type="EMBL" id="CAF96139.1"/>
    </source>
</evidence>
<protein>
    <submittedName>
        <fullName evidence="2">Chromosome undetermined SCAF14262, whole genome shotgun sequence</fullName>
    </submittedName>
</protein>
<gene>
    <name evidence="2" type="ORF">GSTENG00013056001</name>
</gene>
<reference evidence="2" key="1">
    <citation type="journal article" date="2004" name="Nature">
        <title>Genome duplication in the teleost fish Tetraodon nigroviridis reveals the early vertebrate proto-karyotype.</title>
        <authorList>
            <person name="Jaillon O."/>
            <person name="Aury J.-M."/>
            <person name="Brunet F."/>
            <person name="Petit J.-L."/>
            <person name="Stange-Thomann N."/>
            <person name="Mauceli E."/>
            <person name="Bouneau L."/>
            <person name="Fischer C."/>
            <person name="Ozouf-Costaz C."/>
            <person name="Bernot A."/>
            <person name="Nicaud S."/>
            <person name="Jaffe D."/>
            <person name="Fisher S."/>
            <person name="Lutfalla G."/>
            <person name="Dossat C."/>
            <person name="Segurens B."/>
            <person name="Dasilva C."/>
            <person name="Salanoubat M."/>
            <person name="Levy M."/>
            <person name="Boudet N."/>
            <person name="Castellano S."/>
            <person name="Anthouard V."/>
            <person name="Jubin C."/>
            <person name="Castelli V."/>
            <person name="Katinka M."/>
            <person name="Vacherie B."/>
            <person name="Biemont C."/>
            <person name="Skalli Z."/>
            <person name="Cattolico L."/>
            <person name="Poulain J."/>
            <person name="De Berardinis V."/>
            <person name="Cruaud C."/>
            <person name="Duprat S."/>
            <person name="Brottier P."/>
            <person name="Coutanceau J.-P."/>
            <person name="Gouzy J."/>
            <person name="Parra G."/>
            <person name="Lardier G."/>
            <person name="Chapple C."/>
            <person name="McKernan K.J."/>
            <person name="McEwan P."/>
            <person name="Bosak S."/>
            <person name="Kellis M."/>
            <person name="Volff J.-N."/>
            <person name="Guigo R."/>
            <person name="Zody M.C."/>
            <person name="Mesirov J."/>
            <person name="Lindblad-Toh K."/>
            <person name="Birren B."/>
            <person name="Nusbaum C."/>
            <person name="Kahn D."/>
            <person name="Robinson-Rechavi M."/>
            <person name="Laudet V."/>
            <person name="Schachter V."/>
            <person name="Quetier F."/>
            <person name="Saurin W."/>
            <person name="Scarpelli C."/>
            <person name="Wincker P."/>
            <person name="Lander E.S."/>
            <person name="Weissenbach J."/>
            <person name="Roest Crollius H."/>
        </authorList>
    </citation>
    <scope>NUCLEOTIDE SEQUENCE [LARGE SCALE GENOMIC DNA]</scope>
</reference>
<evidence type="ECO:0000256" key="1">
    <source>
        <dbReference type="SAM" id="MobiDB-lite"/>
    </source>
</evidence>
<organism evidence="2">
    <name type="scientific">Tetraodon nigroviridis</name>
    <name type="common">Spotted green pufferfish</name>
    <name type="synonym">Chelonodon nigroviridis</name>
    <dbReference type="NCBI Taxonomy" id="99883"/>
    <lineage>
        <taxon>Eukaryota</taxon>
        <taxon>Metazoa</taxon>
        <taxon>Chordata</taxon>
        <taxon>Craniata</taxon>
        <taxon>Vertebrata</taxon>
        <taxon>Euteleostomi</taxon>
        <taxon>Actinopterygii</taxon>
        <taxon>Neopterygii</taxon>
        <taxon>Teleostei</taxon>
        <taxon>Neoteleostei</taxon>
        <taxon>Acanthomorphata</taxon>
        <taxon>Eupercaria</taxon>
        <taxon>Tetraodontiformes</taxon>
        <taxon>Tetradontoidea</taxon>
        <taxon>Tetraodontidae</taxon>
        <taxon>Tetraodon</taxon>
    </lineage>
</organism>
<dbReference type="AlphaFoldDB" id="Q4ST93"/>
<reference evidence="2" key="2">
    <citation type="submission" date="2004-02" db="EMBL/GenBank/DDBJ databases">
        <authorList>
            <consortium name="Genoscope"/>
            <consortium name="Whitehead Institute Centre for Genome Research"/>
        </authorList>
    </citation>
    <scope>NUCLEOTIDE SEQUENCE</scope>
</reference>
<feature type="region of interest" description="Disordered" evidence="1">
    <location>
        <begin position="1"/>
        <end position="81"/>
    </location>
</feature>
<dbReference type="EMBL" id="CAAE01014262">
    <property type="protein sequence ID" value="CAF96139.1"/>
    <property type="molecule type" value="Genomic_DNA"/>
</dbReference>
<feature type="non-terminal residue" evidence="2">
    <location>
        <position position="1"/>
    </location>
</feature>